<evidence type="ECO:0000313" key="10">
    <source>
        <dbReference type="Proteomes" id="UP001203852"/>
    </source>
</evidence>
<dbReference type="InterPro" id="IPR050987">
    <property type="entry name" value="AtrR-like"/>
</dbReference>
<dbReference type="GO" id="GO:0003677">
    <property type="term" value="F:DNA binding"/>
    <property type="evidence" value="ECO:0007669"/>
    <property type="project" value="UniProtKB-KW"/>
</dbReference>
<keyword evidence="4" id="KW-0238">DNA-binding</keyword>
<dbReference type="InterPro" id="IPR036864">
    <property type="entry name" value="Zn2-C6_fun-type_DNA-bd_sf"/>
</dbReference>
<dbReference type="Pfam" id="PF00172">
    <property type="entry name" value="Zn_clus"/>
    <property type="match status" value="1"/>
</dbReference>
<organism evidence="9 10">
    <name type="scientific">Exophiala viscosa</name>
    <dbReference type="NCBI Taxonomy" id="2486360"/>
    <lineage>
        <taxon>Eukaryota</taxon>
        <taxon>Fungi</taxon>
        <taxon>Dikarya</taxon>
        <taxon>Ascomycota</taxon>
        <taxon>Pezizomycotina</taxon>
        <taxon>Eurotiomycetes</taxon>
        <taxon>Chaetothyriomycetidae</taxon>
        <taxon>Chaetothyriales</taxon>
        <taxon>Herpotrichiellaceae</taxon>
        <taxon>Exophiala</taxon>
    </lineage>
</organism>
<evidence type="ECO:0000259" key="8">
    <source>
        <dbReference type="PROSITE" id="PS50048"/>
    </source>
</evidence>
<dbReference type="CDD" id="cd00067">
    <property type="entry name" value="GAL4"/>
    <property type="match status" value="1"/>
</dbReference>
<feature type="compositionally biased region" description="Polar residues" evidence="7">
    <location>
        <begin position="175"/>
        <end position="186"/>
    </location>
</feature>
<dbReference type="GO" id="GO:0000981">
    <property type="term" value="F:DNA-binding transcription factor activity, RNA polymerase II-specific"/>
    <property type="evidence" value="ECO:0007669"/>
    <property type="project" value="InterPro"/>
</dbReference>
<protein>
    <recommendedName>
        <fullName evidence="8">Zn(2)-C6 fungal-type domain-containing protein</fullName>
    </recommendedName>
</protein>
<dbReference type="GO" id="GO:0005634">
    <property type="term" value="C:nucleus"/>
    <property type="evidence" value="ECO:0007669"/>
    <property type="project" value="UniProtKB-SubCell"/>
</dbReference>
<dbReference type="InterPro" id="IPR001138">
    <property type="entry name" value="Zn2Cys6_DnaBD"/>
</dbReference>
<dbReference type="EMBL" id="MU404354">
    <property type="protein sequence ID" value="KAI1612484.1"/>
    <property type="molecule type" value="Genomic_DNA"/>
</dbReference>
<name>A0AAN6DW36_9EURO</name>
<comment type="caution">
    <text evidence="9">The sequence shown here is derived from an EMBL/GenBank/DDBJ whole genome shotgun (WGS) entry which is preliminary data.</text>
</comment>
<evidence type="ECO:0000256" key="5">
    <source>
        <dbReference type="ARBA" id="ARBA00023163"/>
    </source>
</evidence>
<dbReference type="AlphaFoldDB" id="A0AAN6DW36"/>
<feature type="domain" description="Zn(2)-C6 fungal-type" evidence="8">
    <location>
        <begin position="23"/>
        <end position="52"/>
    </location>
</feature>
<keyword evidence="2" id="KW-0479">Metal-binding</keyword>
<sequence>MPKAKSASIGKGGDGSKRRTRRACDRCRLKKAKCDGALKCRTCKASGSVCAYTARRGREARSYYCQMRDVMDEALQRLYWACRQKENFPGDVPDESTGTVTTDAILTGLHLSGPALDGPLQTGQATGDLEHDDTYHQMITSVAEPDSRSSNNTTSHSQSSPASPSTYSQRLIASPSLNSQSENEPNFNMHMDMHPQTMPLSSHVPARGSIHKFARLDASTESSAHSNHAGDPHLDVDAFLDTSSCTVPAVFRSSDYFAAAMLWDTGSSRSPHFLDQQSLAGAVDESYLAPWPGSLAAAYQSVPAV</sequence>
<dbReference type="SUPFAM" id="SSF57701">
    <property type="entry name" value="Zn2/Cys6 DNA-binding domain"/>
    <property type="match status" value="1"/>
</dbReference>
<keyword evidence="5" id="KW-0804">Transcription</keyword>
<evidence type="ECO:0000256" key="4">
    <source>
        <dbReference type="ARBA" id="ARBA00023125"/>
    </source>
</evidence>
<evidence type="ECO:0000256" key="2">
    <source>
        <dbReference type="ARBA" id="ARBA00022723"/>
    </source>
</evidence>
<dbReference type="PROSITE" id="PS50048">
    <property type="entry name" value="ZN2_CY6_FUNGAL_2"/>
    <property type="match status" value="1"/>
</dbReference>
<evidence type="ECO:0000256" key="6">
    <source>
        <dbReference type="ARBA" id="ARBA00023242"/>
    </source>
</evidence>
<dbReference type="PANTHER" id="PTHR46910">
    <property type="entry name" value="TRANSCRIPTION FACTOR PDR1"/>
    <property type="match status" value="1"/>
</dbReference>
<comment type="subcellular location">
    <subcellularLocation>
        <location evidence="1">Nucleus</location>
    </subcellularLocation>
</comment>
<evidence type="ECO:0000313" key="9">
    <source>
        <dbReference type="EMBL" id="KAI1612484.1"/>
    </source>
</evidence>
<proteinExistence type="predicted"/>
<dbReference type="SMART" id="SM00066">
    <property type="entry name" value="GAL4"/>
    <property type="match status" value="1"/>
</dbReference>
<dbReference type="PROSITE" id="PS00463">
    <property type="entry name" value="ZN2_CY6_FUNGAL_1"/>
    <property type="match status" value="1"/>
</dbReference>
<dbReference type="GO" id="GO:0008270">
    <property type="term" value="F:zinc ion binding"/>
    <property type="evidence" value="ECO:0007669"/>
    <property type="project" value="InterPro"/>
</dbReference>
<evidence type="ECO:0000256" key="1">
    <source>
        <dbReference type="ARBA" id="ARBA00004123"/>
    </source>
</evidence>
<dbReference type="Gene3D" id="4.10.240.10">
    <property type="entry name" value="Zn(2)-C6 fungal-type DNA-binding domain"/>
    <property type="match status" value="1"/>
</dbReference>
<gene>
    <name evidence="9" type="ORF">EDD36DRAFT_238425</name>
</gene>
<evidence type="ECO:0000256" key="3">
    <source>
        <dbReference type="ARBA" id="ARBA00023015"/>
    </source>
</evidence>
<keyword evidence="3" id="KW-0805">Transcription regulation</keyword>
<accession>A0AAN6DW36</accession>
<feature type="region of interest" description="Disordered" evidence="7">
    <location>
        <begin position="143"/>
        <end position="204"/>
    </location>
</feature>
<keyword evidence="10" id="KW-1185">Reference proteome</keyword>
<dbReference type="Proteomes" id="UP001203852">
    <property type="component" value="Unassembled WGS sequence"/>
</dbReference>
<evidence type="ECO:0000256" key="7">
    <source>
        <dbReference type="SAM" id="MobiDB-lite"/>
    </source>
</evidence>
<keyword evidence="6" id="KW-0539">Nucleus</keyword>
<feature type="compositionally biased region" description="Low complexity" evidence="7">
    <location>
        <begin position="148"/>
        <end position="169"/>
    </location>
</feature>
<dbReference type="PANTHER" id="PTHR46910:SF3">
    <property type="entry name" value="HALOTOLERANCE PROTEIN 9-RELATED"/>
    <property type="match status" value="1"/>
</dbReference>
<reference evidence="9" key="1">
    <citation type="journal article" date="2022" name="bioRxiv">
        <title>Deciphering the potential niche of two novel black yeast fungi from a biological soil crust based on their genomes, phenotypes, and melanin regulation.</title>
        <authorList>
            <consortium name="DOE Joint Genome Institute"/>
            <person name="Carr E.C."/>
            <person name="Barton Q."/>
            <person name="Grambo S."/>
            <person name="Sullivan M."/>
            <person name="Renfro C.M."/>
            <person name="Kuo A."/>
            <person name="Pangilinan J."/>
            <person name="Lipzen A."/>
            <person name="Keymanesh K."/>
            <person name="Savage E."/>
            <person name="Barry K."/>
            <person name="Grigoriev I.V."/>
            <person name="Riekhof W.R."/>
            <person name="Harris S.S."/>
        </authorList>
    </citation>
    <scope>NUCLEOTIDE SEQUENCE</scope>
    <source>
        <strain evidence="9">JF 03-4F</strain>
    </source>
</reference>